<dbReference type="InterPro" id="IPR050368">
    <property type="entry name" value="ClC-type_chloride_channel"/>
</dbReference>
<keyword evidence="2 5" id="KW-0812">Transmembrane</keyword>
<dbReference type="RefSeq" id="WP_195191730.1">
    <property type="nucleotide sequence ID" value="NZ_JADMUL010000040.1"/>
</dbReference>
<dbReference type="InterPro" id="IPR014743">
    <property type="entry name" value="Cl-channel_core"/>
</dbReference>
<name>A0AAW6FSY3_9FIRM</name>
<organism evidence="6 7">
    <name type="scientific">Faecalitalea cylindroides</name>
    <dbReference type="NCBI Taxonomy" id="39483"/>
    <lineage>
        <taxon>Bacteria</taxon>
        <taxon>Bacillati</taxon>
        <taxon>Bacillota</taxon>
        <taxon>Erysipelotrichia</taxon>
        <taxon>Erysipelotrichales</taxon>
        <taxon>Erysipelotrichaceae</taxon>
        <taxon>Faecalitalea</taxon>
    </lineage>
</organism>
<feature type="transmembrane region" description="Helical" evidence="5">
    <location>
        <begin position="204"/>
        <end position="222"/>
    </location>
</feature>
<keyword evidence="3 5" id="KW-1133">Transmembrane helix</keyword>
<feature type="transmembrane region" description="Helical" evidence="5">
    <location>
        <begin position="39"/>
        <end position="57"/>
    </location>
</feature>
<feature type="transmembrane region" description="Helical" evidence="5">
    <location>
        <begin position="243"/>
        <end position="264"/>
    </location>
</feature>
<feature type="transmembrane region" description="Helical" evidence="5">
    <location>
        <begin position="349"/>
        <end position="374"/>
    </location>
</feature>
<keyword evidence="4 5" id="KW-0472">Membrane</keyword>
<dbReference type="Gene3D" id="1.10.3080.10">
    <property type="entry name" value="Clc chloride channel"/>
    <property type="match status" value="1"/>
</dbReference>
<comment type="subcellular location">
    <subcellularLocation>
        <location evidence="1">Membrane</location>
        <topology evidence="1">Multi-pass membrane protein</topology>
    </subcellularLocation>
</comment>
<evidence type="ECO:0000313" key="7">
    <source>
        <dbReference type="Proteomes" id="UP001220658"/>
    </source>
</evidence>
<dbReference type="Proteomes" id="UP001220658">
    <property type="component" value="Unassembled WGS sequence"/>
</dbReference>
<feature type="transmembrane region" description="Helical" evidence="5">
    <location>
        <begin position="129"/>
        <end position="154"/>
    </location>
</feature>
<dbReference type="GO" id="GO:0015108">
    <property type="term" value="F:chloride transmembrane transporter activity"/>
    <property type="evidence" value="ECO:0007669"/>
    <property type="project" value="InterPro"/>
</dbReference>
<reference evidence="6" key="1">
    <citation type="submission" date="2023-01" db="EMBL/GenBank/DDBJ databases">
        <title>Human gut microbiome strain richness.</title>
        <authorList>
            <person name="Chen-Liaw A."/>
        </authorList>
    </citation>
    <scope>NUCLEOTIDE SEQUENCE</scope>
    <source>
        <strain evidence="6">D55st1_G4_D55t1_190419</strain>
    </source>
</reference>
<evidence type="ECO:0000256" key="3">
    <source>
        <dbReference type="ARBA" id="ARBA00022989"/>
    </source>
</evidence>
<accession>A0AAW6FSY3</accession>
<evidence type="ECO:0000256" key="4">
    <source>
        <dbReference type="ARBA" id="ARBA00023136"/>
    </source>
</evidence>
<gene>
    <name evidence="6" type="ORF">POG00_11030</name>
</gene>
<protein>
    <submittedName>
        <fullName evidence="6">Chloride channel protein</fullName>
    </submittedName>
</protein>
<dbReference type="AlphaFoldDB" id="A0AAW6FSY3"/>
<proteinExistence type="predicted"/>
<feature type="transmembrane region" description="Helical" evidence="5">
    <location>
        <begin position="313"/>
        <end position="337"/>
    </location>
</feature>
<sequence>MKKYIILILAAVGVGAIVGTIESFFKILVNQANWYRAQFMPYIFLLIPFAGILILLAQSQLKEKNGMDVVFKAEKNENSSLSLKNACFALVSCLISHFCGVSTGRAGVSMQMGAAISKHFCNRMNVIEYVIPMGVAAAFSGLFCCPITSTVFACEVFNTKKFQYKAIIPCLISSSMATLCAALFGFHRVSYVFQYSFAVEIKNIIKLLILILCLTLIGKAFAFSLNSLKKFINEKLPNNKYRIIIILSLMIMMFMIFTQGRYSGSGENLIEEVFINGNVLKSDILFKFILTLLSAAAGFYGGEVTPLFSIGALSGYMLGHILGFPVFFCSALGYGTVFMSATNAYLTGMVLILEVFGLDFLLPCLIIGIIGYLSNCTVSIYPSR</sequence>
<comment type="caution">
    <text evidence="6">The sequence shown here is derived from an EMBL/GenBank/DDBJ whole genome shotgun (WGS) entry which is preliminary data.</text>
</comment>
<evidence type="ECO:0000256" key="2">
    <source>
        <dbReference type="ARBA" id="ARBA00022692"/>
    </source>
</evidence>
<feature type="transmembrane region" description="Helical" evidence="5">
    <location>
        <begin position="86"/>
        <end position="109"/>
    </location>
</feature>
<feature type="transmembrane region" description="Helical" evidence="5">
    <location>
        <begin position="284"/>
        <end position="301"/>
    </location>
</feature>
<evidence type="ECO:0000313" key="6">
    <source>
        <dbReference type="EMBL" id="MDC0829228.1"/>
    </source>
</evidence>
<feature type="transmembrane region" description="Helical" evidence="5">
    <location>
        <begin position="166"/>
        <end position="184"/>
    </location>
</feature>
<dbReference type="PANTHER" id="PTHR43427">
    <property type="entry name" value="CHLORIDE CHANNEL PROTEIN CLC-E"/>
    <property type="match status" value="1"/>
</dbReference>
<dbReference type="EMBL" id="JAQNCK010000043">
    <property type="protein sequence ID" value="MDC0829228.1"/>
    <property type="molecule type" value="Genomic_DNA"/>
</dbReference>
<dbReference type="Pfam" id="PF00654">
    <property type="entry name" value="Voltage_CLC"/>
    <property type="match status" value="1"/>
</dbReference>
<dbReference type="GO" id="GO:0016020">
    <property type="term" value="C:membrane"/>
    <property type="evidence" value="ECO:0007669"/>
    <property type="project" value="UniProtKB-SubCell"/>
</dbReference>
<evidence type="ECO:0000256" key="1">
    <source>
        <dbReference type="ARBA" id="ARBA00004141"/>
    </source>
</evidence>
<dbReference type="InterPro" id="IPR001807">
    <property type="entry name" value="ClC"/>
</dbReference>
<evidence type="ECO:0000256" key="5">
    <source>
        <dbReference type="SAM" id="Phobius"/>
    </source>
</evidence>
<dbReference type="SUPFAM" id="SSF81340">
    <property type="entry name" value="Clc chloride channel"/>
    <property type="match status" value="1"/>
</dbReference>